<organism evidence="10 11">
    <name type="scientific">Vibrio ishigakensis</name>
    <dbReference type="NCBI Taxonomy" id="1481914"/>
    <lineage>
        <taxon>Bacteria</taxon>
        <taxon>Pseudomonadati</taxon>
        <taxon>Pseudomonadota</taxon>
        <taxon>Gammaproteobacteria</taxon>
        <taxon>Vibrionales</taxon>
        <taxon>Vibrionaceae</taxon>
        <taxon>Vibrio</taxon>
    </lineage>
</organism>
<evidence type="ECO:0000256" key="1">
    <source>
        <dbReference type="ARBA" id="ARBA00004926"/>
    </source>
</evidence>
<comment type="similarity">
    <text evidence="3">Belongs to the N-acylglucosamine 2-epimerase family.</text>
</comment>
<dbReference type="EMBL" id="BBRZ01000010">
    <property type="protein sequence ID" value="GAM55144.1"/>
    <property type="molecule type" value="Genomic_DNA"/>
</dbReference>
<evidence type="ECO:0000256" key="7">
    <source>
        <dbReference type="ARBA" id="ARBA00023235"/>
    </source>
</evidence>
<evidence type="ECO:0000256" key="6">
    <source>
        <dbReference type="ARBA" id="ARBA00023152"/>
    </source>
</evidence>
<evidence type="ECO:0000256" key="2">
    <source>
        <dbReference type="ARBA" id="ARBA00006542"/>
    </source>
</evidence>
<feature type="domain" description="Glucose-6-phosphate isomerase prokaryote" evidence="9">
    <location>
        <begin position="350"/>
        <end position="480"/>
    </location>
</feature>
<reference evidence="10 11" key="2">
    <citation type="submission" date="2015-01" db="EMBL/GenBank/DDBJ databases">
        <authorList>
            <consortium name="NBRP consortium"/>
            <person name="Sawabe T."/>
            <person name="Meirelles P."/>
            <person name="Feng G."/>
            <person name="Sayaka M."/>
            <person name="Hattori M."/>
            <person name="Ohkuma M."/>
        </authorList>
    </citation>
    <scope>NUCLEOTIDE SEQUENCE [LARGE SCALE GENOMIC DNA]</scope>
    <source>
        <strain evidence="11">JCM 19231</strain>
    </source>
</reference>
<dbReference type="InterPro" id="IPR012341">
    <property type="entry name" value="6hp_glycosidase-like_sf"/>
</dbReference>
<keyword evidence="5" id="KW-0312">Gluconeogenesis</keyword>
<dbReference type="GO" id="GO:0005737">
    <property type="term" value="C:cytoplasm"/>
    <property type="evidence" value="ECO:0007669"/>
    <property type="project" value="InterPro"/>
</dbReference>
<dbReference type="Proteomes" id="UP000031671">
    <property type="component" value="Unassembled WGS sequence"/>
</dbReference>
<dbReference type="AlphaFoldDB" id="A0A0B8NWM4"/>
<evidence type="ECO:0000256" key="8">
    <source>
        <dbReference type="ARBA" id="ARBA00029321"/>
    </source>
</evidence>
<evidence type="ECO:0000259" key="9">
    <source>
        <dbReference type="Pfam" id="PF06560"/>
    </source>
</evidence>
<dbReference type="InterPro" id="IPR010551">
    <property type="entry name" value="G6P_isomerase_prok"/>
</dbReference>
<reference evidence="10 11" key="1">
    <citation type="submission" date="2015-01" db="EMBL/GenBank/DDBJ databases">
        <title>Vibrio sp. C1 JCM 19231 whole genome shotgun sequence.</title>
        <authorList>
            <person name="Sawabe T."/>
            <person name="Meirelles P."/>
            <person name="Feng G."/>
            <person name="Sayaka M."/>
            <person name="Hattori M."/>
            <person name="Ohkuma M."/>
        </authorList>
    </citation>
    <scope>NUCLEOTIDE SEQUENCE [LARGE SCALE GENOMIC DNA]</scope>
    <source>
        <strain evidence="11">JCM 19231</strain>
    </source>
</reference>
<dbReference type="SUPFAM" id="SSF48208">
    <property type="entry name" value="Six-hairpin glycosidases"/>
    <property type="match status" value="1"/>
</dbReference>
<dbReference type="EC" id="5.3.1.9" evidence="4"/>
<dbReference type="CDD" id="cd02218">
    <property type="entry name" value="cupin_PGI"/>
    <property type="match status" value="1"/>
</dbReference>
<proteinExistence type="inferred from homology"/>
<dbReference type="Gene3D" id="2.60.120.10">
    <property type="entry name" value="Jelly Rolls"/>
    <property type="match status" value="1"/>
</dbReference>
<name>A0A0B8NWM4_9VIBR</name>
<comment type="pathway">
    <text evidence="1">Carbohydrate degradation; glycolysis; D-glyceraldehyde 3-phosphate and glycerone phosphate from D-glucose: step 2/4.</text>
</comment>
<dbReference type="InterPro" id="IPR011051">
    <property type="entry name" value="RmlC_Cupin_sf"/>
</dbReference>
<protein>
    <recommendedName>
        <fullName evidence="4">glucose-6-phosphate isomerase</fullName>
        <ecNumber evidence="4">5.3.1.9</ecNumber>
    </recommendedName>
</protein>
<keyword evidence="7 10" id="KW-0413">Isomerase</keyword>
<sequence>MQARQAFVFAHAEQLGLFNQAKAADTAIAKGFDQFKNDAGEFIFCINSEENAKDDVNAYEHAFALLAYAWHYKVSGSAASLEQMENTYNWINTVLKDEQNLGLFYSRTEREFKSQNPHMHLFEALMSCYEVTQDSKWLARAEEIYQLFNNYFLEDDKMREFFDMEMGTSHPACQHIDPGHHYEWIWLLNHYAHLSGKSLGHQMKALESFVKPNGQNANGLVRDEMHQDWSEYRNTSRLWCQTEYLKAQIALFEQTQDESYIPEIEGAVNRIFDVYFAPAFPGGWVDQVDEHGAHVSKTAPASTFYHIYVAFTELLRLSNSMKKETIPSFNFVTGKIDGENVIAKSTILSSLEGIFSDTEAFAKLDPNKVIYNVEMVAAEEKNGELHFGVSHIEPGTVGNEFHITRGHIHKVEEQAEYYFGIAGNGLLLLQDEAGEVTYQDVYPGSVNYITGHVAHRLVNIGDEKLSVMAVWPAIAGHNYAFNNGEGFNARVFKTETGYEIK</sequence>
<dbReference type="GO" id="GO:0006094">
    <property type="term" value="P:gluconeogenesis"/>
    <property type="evidence" value="ECO:0007669"/>
    <property type="project" value="UniProtKB-KW"/>
</dbReference>
<dbReference type="InterPro" id="IPR008928">
    <property type="entry name" value="6-hairpin_glycosidase_sf"/>
</dbReference>
<dbReference type="Gene3D" id="1.50.10.10">
    <property type="match status" value="1"/>
</dbReference>
<dbReference type="SUPFAM" id="SSF51182">
    <property type="entry name" value="RmlC-like cupins"/>
    <property type="match status" value="1"/>
</dbReference>
<evidence type="ECO:0000256" key="3">
    <source>
        <dbReference type="ARBA" id="ARBA00008558"/>
    </source>
</evidence>
<dbReference type="UniPathway" id="UPA00109">
    <property type="reaction ID" value="UER00181"/>
</dbReference>
<evidence type="ECO:0000256" key="4">
    <source>
        <dbReference type="ARBA" id="ARBA00011952"/>
    </source>
</evidence>
<gene>
    <name evidence="10" type="ORF">JCM19231_1960</name>
</gene>
<evidence type="ECO:0000313" key="11">
    <source>
        <dbReference type="Proteomes" id="UP000031671"/>
    </source>
</evidence>
<dbReference type="InterPro" id="IPR010819">
    <property type="entry name" value="AGE/CE"/>
</dbReference>
<dbReference type="Pfam" id="PF07221">
    <property type="entry name" value="GlcNAc_2-epim"/>
    <property type="match status" value="1"/>
</dbReference>
<comment type="catalytic activity">
    <reaction evidence="8">
        <text>alpha-D-glucose 6-phosphate = beta-D-fructose 6-phosphate</text>
        <dbReference type="Rhea" id="RHEA:11816"/>
        <dbReference type="ChEBI" id="CHEBI:57634"/>
        <dbReference type="ChEBI" id="CHEBI:58225"/>
        <dbReference type="EC" id="5.3.1.9"/>
    </reaction>
</comment>
<dbReference type="Pfam" id="PF06560">
    <property type="entry name" value="GPI"/>
    <property type="match status" value="1"/>
</dbReference>
<evidence type="ECO:0000313" key="10">
    <source>
        <dbReference type="EMBL" id="GAM55144.1"/>
    </source>
</evidence>
<comment type="similarity">
    <text evidence="2">Belongs to the archaeal-type GPI family.</text>
</comment>
<comment type="caution">
    <text evidence="10">The sequence shown here is derived from an EMBL/GenBank/DDBJ whole genome shotgun (WGS) entry which is preliminary data.</text>
</comment>
<dbReference type="GO" id="GO:0006096">
    <property type="term" value="P:glycolytic process"/>
    <property type="evidence" value="ECO:0007669"/>
    <property type="project" value="UniProtKB-UniPathway"/>
</dbReference>
<keyword evidence="6" id="KW-0324">Glycolysis</keyword>
<evidence type="ECO:0000256" key="5">
    <source>
        <dbReference type="ARBA" id="ARBA00022432"/>
    </source>
</evidence>
<dbReference type="PANTHER" id="PTHR15108">
    <property type="entry name" value="N-ACYLGLUCOSAMINE-2-EPIMERASE"/>
    <property type="match status" value="1"/>
</dbReference>
<dbReference type="InterPro" id="IPR014710">
    <property type="entry name" value="RmlC-like_jellyroll"/>
</dbReference>
<accession>A0A0B8NWM4</accession>
<dbReference type="GO" id="GO:0004347">
    <property type="term" value="F:glucose-6-phosphate isomerase activity"/>
    <property type="evidence" value="ECO:0007669"/>
    <property type="project" value="UniProtKB-EC"/>
</dbReference>
<keyword evidence="11" id="KW-1185">Reference proteome</keyword>